<dbReference type="GO" id="GO:0016020">
    <property type="term" value="C:membrane"/>
    <property type="evidence" value="ECO:0007669"/>
    <property type="project" value="UniProtKB-UniRule"/>
</dbReference>
<comment type="caution">
    <text evidence="3">The sequence shown here is derived from an EMBL/GenBank/DDBJ whole genome shotgun (WGS) entry which is preliminary data.</text>
</comment>
<evidence type="ECO:0000256" key="2">
    <source>
        <dbReference type="SAM" id="Phobius"/>
    </source>
</evidence>
<evidence type="ECO:0000256" key="1">
    <source>
        <dbReference type="NCBIfam" id="TIGR02228"/>
    </source>
</evidence>
<sequence>MTDQQRRRERRGAKHRAAPSRAVVRLLAAVGAVLVLGLVLVLSWRATGGRWLSVDSPSMGQAAPVGTLVLTRPTTLDEVRVGDIISFDPVEGGVTHTHRVSRITDGVVFTKGDINGAEDPRPVAADHLVGKVVARLWGVAYLVKSLPVLLPGAGLVWLLTRWSTPRWRMSTRLVGYSVVVCAAILVLRPLVNAAVLTTIGEAGLTTATVVATGLLPIRVQDPDGVFADLHAGQVGELVSAAANADGQVPFTVDAHMSVLWWTVCLALCCVPLAVSVVLGRRTER</sequence>
<proteinExistence type="predicted"/>
<dbReference type="EC" id="3.4.21.89" evidence="1"/>
<dbReference type="EMBL" id="BSSD01000006">
    <property type="protein sequence ID" value="GLW93490.1"/>
    <property type="molecule type" value="Genomic_DNA"/>
</dbReference>
<feature type="transmembrane region" description="Helical" evidence="2">
    <location>
        <begin position="171"/>
        <end position="191"/>
    </location>
</feature>
<name>A0A9W6QRK0_9PSEU</name>
<feature type="transmembrane region" description="Helical" evidence="2">
    <location>
        <begin position="258"/>
        <end position="278"/>
    </location>
</feature>
<dbReference type="GO" id="GO:0009003">
    <property type="term" value="F:signal peptidase activity"/>
    <property type="evidence" value="ECO:0007669"/>
    <property type="project" value="UniProtKB-EC"/>
</dbReference>
<organism evidence="3 4">
    <name type="scientific">Actinokineospora globicatena</name>
    <dbReference type="NCBI Taxonomy" id="103729"/>
    <lineage>
        <taxon>Bacteria</taxon>
        <taxon>Bacillati</taxon>
        <taxon>Actinomycetota</taxon>
        <taxon>Actinomycetes</taxon>
        <taxon>Pseudonocardiales</taxon>
        <taxon>Pseudonocardiaceae</taxon>
        <taxon>Actinokineospora</taxon>
    </lineage>
</organism>
<reference evidence="3" key="1">
    <citation type="submission" date="2023-02" db="EMBL/GenBank/DDBJ databases">
        <title>Actinokineospora globicatena NBRC 15670.</title>
        <authorList>
            <person name="Ichikawa N."/>
            <person name="Sato H."/>
            <person name="Tonouchi N."/>
        </authorList>
    </citation>
    <scope>NUCLEOTIDE SEQUENCE</scope>
    <source>
        <strain evidence="3">NBRC 15670</strain>
    </source>
</reference>
<dbReference type="InterPro" id="IPR001733">
    <property type="entry name" value="Peptidase_S26B"/>
</dbReference>
<feature type="transmembrane region" description="Helical" evidence="2">
    <location>
        <begin position="21"/>
        <end position="44"/>
    </location>
</feature>
<keyword evidence="4" id="KW-1185">Reference proteome</keyword>
<dbReference type="NCBIfam" id="TIGR02228">
    <property type="entry name" value="sigpep_I_arch"/>
    <property type="match status" value="1"/>
</dbReference>
<dbReference type="GO" id="GO:0006465">
    <property type="term" value="P:signal peptide processing"/>
    <property type="evidence" value="ECO:0007669"/>
    <property type="project" value="UniProtKB-UniRule"/>
</dbReference>
<evidence type="ECO:0000313" key="3">
    <source>
        <dbReference type="EMBL" id="GLW93490.1"/>
    </source>
</evidence>
<protein>
    <recommendedName>
        <fullName evidence="1">Signal peptidase I</fullName>
        <ecNumber evidence="1">3.4.21.89</ecNumber>
    </recommendedName>
</protein>
<accession>A0A9W6QRK0</accession>
<keyword evidence="2" id="KW-1133">Transmembrane helix</keyword>
<dbReference type="Proteomes" id="UP001165042">
    <property type="component" value="Unassembled WGS sequence"/>
</dbReference>
<keyword evidence="2" id="KW-0472">Membrane</keyword>
<feature type="transmembrane region" description="Helical" evidence="2">
    <location>
        <begin position="136"/>
        <end position="159"/>
    </location>
</feature>
<gene>
    <name evidence="3" type="ORF">Aglo03_43060</name>
</gene>
<evidence type="ECO:0000313" key="4">
    <source>
        <dbReference type="Proteomes" id="UP001165042"/>
    </source>
</evidence>
<keyword evidence="2" id="KW-0812">Transmembrane</keyword>
<dbReference type="AlphaFoldDB" id="A0A9W6QRK0"/>
<dbReference type="GO" id="GO:0004252">
    <property type="term" value="F:serine-type endopeptidase activity"/>
    <property type="evidence" value="ECO:0007669"/>
    <property type="project" value="UniProtKB-UniRule"/>
</dbReference>
<dbReference type="RefSeq" id="WP_253841323.1">
    <property type="nucleotide sequence ID" value="NZ_BAAAVC010000004.1"/>
</dbReference>